<sequence length="195" mass="21517">MKNKVLLFSWLFLFSCHVLAQGSSSGIPSIPIDWVTTTEERIKNLENEINQSIKIPVGTIVAYWKDDAPEGWLLCDGSSIPAVFKELRKIVGKNKNGPYTTPDLRGLFLRGANMGRKDGKGETEKYIDRRFGDYQSDGVGKHNHTAYHGARGGGSLQNHAPNSGGEKVKIGLPTSEDGIAETRPRNVSVTWIIKH</sequence>
<dbReference type="SUPFAM" id="SSF88874">
    <property type="entry name" value="Receptor-binding domain of short tail fibre protein gp12"/>
    <property type="match status" value="1"/>
</dbReference>
<accession>A0A450UEE5</accession>
<feature type="signal peptide" evidence="1">
    <location>
        <begin position="1"/>
        <end position="20"/>
    </location>
</feature>
<reference evidence="3" key="1">
    <citation type="submission" date="2019-02" db="EMBL/GenBank/DDBJ databases">
        <authorList>
            <person name="Gruber-Vodicka R. H."/>
            <person name="Seah K. B. B."/>
        </authorList>
    </citation>
    <scope>NUCLEOTIDE SEQUENCE</scope>
    <source>
        <strain evidence="3">BECK_M7</strain>
    </source>
</reference>
<feature type="chain" id="PRO_5019311548" evidence="1">
    <location>
        <begin position="21"/>
        <end position="195"/>
    </location>
</feature>
<gene>
    <name evidence="3" type="ORF">BECKLFY1418B_GA0070995_102219</name>
</gene>
<evidence type="ECO:0000259" key="2">
    <source>
        <dbReference type="Pfam" id="PF07484"/>
    </source>
</evidence>
<dbReference type="InterPro" id="IPR037053">
    <property type="entry name" value="Phage_tail_collar_dom_sf"/>
</dbReference>
<dbReference type="InterPro" id="IPR011083">
    <property type="entry name" value="Phage_tail_collar_dom"/>
</dbReference>
<dbReference type="PROSITE" id="PS51257">
    <property type="entry name" value="PROKAR_LIPOPROTEIN"/>
    <property type="match status" value="1"/>
</dbReference>
<dbReference type="AlphaFoldDB" id="A0A450UEE5"/>
<dbReference type="Gene3D" id="3.90.1340.10">
    <property type="entry name" value="Phage tail collar domain"/>
    <property type="match status" value="1"/>
</dbReference>
<protein>
    <submittedName>
        <fullName evidence="3">Phage Tail Collar Domain</fullName>
    </submittedName>
</protein>
<evidence type="ECO:0000256" key="1">
    <source>
        <dbReference type="SAM" id="SignalP"/>
    </source>
</evidence>
<feature type="domain" description="Phage tail collar" evidence="2">
    <location>
        <begin position="58"/>
        <end position="108"/>
    </location>
</feature>
<name>A0A450UEE5_9GAMM</name>
<proteinExistence type="predicted"/>
<dbReference type="EMBL" id="CAADFF010000022">
    <property type="protein sequence ID" value="VFJ90920.1"/>
    <property type="molecule type" value="Genomic_DNA"/>
</dbReference>
<keyword evidence="1" id="KW-0732">Signal</keyword>
<evidence type="ECO:0000313" key="3">
    <source>
        <dbReference type="EMBL" id="VFJ90920.1"/>
    </source>
</evidence>
<organism evidence="3">
    <name type="scientific">Candidatus Kentrum sp. LFY</name>
    <dbReference type="NCBI Taxonomy" id="2126342"/>
    <lineage>
        <taxon>Bacteria</taxon>
        <taxon>Pseudomonadati</taxon>
        <taxon>Pseudomonadota</taxon>
        <taxon>Gammaproteobacteria</taxon>
        <taxon>Candidatus Kentrum</taxon>
    </lineage>
</organism>
<dbReference type="Pfam" id="PF07484">
    <property type="entry name" value="Collar"/>
    <property type="match status" value="1"/>
</dbReference>